<comment type="subcellular location">
    <subcellularLocation>
        <location evidence="1">Cell membrane</location>
        <topology evidence="1">Multi-pass membrane protein</topology>
    </subcellularLocation>
</comment>
<evidence type="ECO:0000256" key="5">
    <source>
        <dbReference type="ARBA" id="ARBA00022692"/>
    </source>
</evidence>
<dbReference type="AlphaFoldDB" id="A0ABD8AMX4"/>
<dbReference type="InterPro" id="IPR037294">
    <property type="entry name" value="ABC_BtuC-like"/>
</dbReference>
<protein>
    <submittedName>
        <fullName evidence="9">Iron ABC transporter permease</fullName>
    </submittedName>
</protein>
<keyword evidence="6 8" id="KW-1133">Transmembrane helix</keyword>
<dbReference type="GeneID" id="93477949"/>
<evidence type="ECO:0000256" key="7">
    <source>
        <dbReference type="ARBA" id="ARBA00023136"/>
    </source>
</evidence>
<dbReference type="FunFam" id="1.10.3470.10:FF:000001">
    <property type="entry name" value="Vitamin B12 ABC transporter permease BtuC"/>
    <property type="match status" value="1"/>
</dbReference>
<evidence type="ECO:0000256" key="8">
    <source>
        <dbReference type="SAM" id="Phobius"/>
    </source>
</evidence>
<keyword evidence="5 8" id="KW-0812">Transmembrane</keyword>
<keyword evidence="7 8" id="KW-0472">Membrane</keyword>
<dbReference type="PANTHER" id="PTHR30472">
    <property type="entry name" value="FERRIC ENTEROBACTIN TRANSPORT SYSTEM PERMEASE PROTEIN"/>
    <property type="match status" value="1"/>
</dbReference>
<evidence type="ECO:0000256" key="4">
    <source>
        <dbReference type="ARBA" id="ARBA00022475"/>
    </source>
</evidence>
<feature type="transmembrane region" description="Helical" evidence="8">
    <location>
        <begin position="295"/>
        <end position="316"/>
    </location>
</feature>
<dbReference type="GO" id="GO:0005886">
    <property type="term" value="C:plasma membrane"/>
    <property type="evidence" value="ECO:0007669"/>
    <property type="project" value="UniProtKB-SubCell"/>
</dbReference>
<feature type="transmembrane region" description="Helical" evidence="8">
    <location>
        <begin position="136"/>
        <end position="157"/>
    </location>
</feature>
<evidence type="ECO:0000256" key="1">
    <source>
        <dbReference type="ARBA" id="ARBA00004651"/>
    </source>
</evidence>
<feature type="transmembrane region" description="Helical" evidence="8">
    <location>
        <begin position="82"/>
        <end position="99"/>
    </location>
</feature>
<proteinExistence type="inferred from homology"/>
<evidence type="ECO:0000313" key="10">
    <source>
        <dbReference type="Proteomes" id="UP001364764"/>
    </source>
</evidence>
<sequence length="351" mass="36874">MSSQASPEKHNPDSPTAKIHTRPWAATLILTGGVLLLALGMALSISFGAADIKLSVVWKAIFDFNPELTPHQIIWEIRLPRILGGAMVGACFAVAGAIMQGMTRNPLADSGLLGLNAGAGFALAVCFAFFPGLPFMYIIMYSFLGAGLGVLLVYGFGAASKSGLTPLRLVLAGAAVSAMLSALSEGIALYFRIGQDLAFWTAGGVAGTKWSQLEVMFPWVLAALIAGLLISRSITLLSLGEDIAVGLGQRTGLIKLIGLIVVLILAGTAVSVVGAVGFVGLIIPHLTRKLVGVDYRWIIPCSAVMGSLLLVFADLAARMINPPYETPIGALVALIGVPFFLYLARKERRTL</sequence>
<dbReference type="Gene3D" id="1.10.3470.10">
    <property type="entry name" value="ABC transporter involved in vitamin B12 uptake, BtuC"/>
    <property type="match status" value="1"/>
</dbReference>
<dbReference type="RefSeq" id="WP_036614761.1">
    <property type="nucleotide sequence ID" value="NZ_BIMJ01000035.1"/>
</dbReference>
<organism evidence="9 10">
    <name type="scientific">Paenibacillus amylolyticus</name>
    <dbReference type="NCBI Taxonomy" id="1451"/>
    <lineage>
        <taxon>Bacteria</taxon>
        <taxon>Bacillati</taxon>
        <taxon>Bacillota</taxon>
        <taxon>Bacilli</taxon>
        <taxon>Bacillales</taxon>
        <taxon>Paenibacillaceae</taxon>
        <taxon>Paenibacillus</taxon>
    </lineage>
</organism>
<dbReference type="SUPFAM" id="SSF81345">
    <property type="entry name" value="ABC transporter involved in vitamin B12 uptake, BtuC"/>
    <property type="match status" value="1"/>
</dbReference>
<evidence type="ECO:0000256" key="3">
    <source>
        <dbReference type="ARBA" id="ARBA00022448"/>
    </source>
</evidence>
<feature type="transmembrane region" description="Helical" evidence="8">
    <location>
        <begin position="256"/>
        <end position="283"/>
    </location>
</feature>
<reference evidence="9 10" key="1">
    <citation type="submission" date="2024-02" db="EMBL/GenBank/DDBJ databases">
        <title>Complete sequences of two Paenibacillus sp. strains and one Lysinibacillus strain isolated from the environment on STAA medium highlight biotechnological potential.</title>
        <authorList>
            <person name="Attere S.A."/>
            <person name="Piche L.C."/>
            <person name="Intertaglia L."/>
            <person name="Lami R."/>
            <person name="Charette S.J."/>
            <person name="Vincent A.T."/>
        </authorList>
    </citation>
    <scope>NUCLEOTIDE SEQUENCE [LARGE SCALE GENOMIC DNA]</scope>
    <source>
        <strain evidence="9 10">Y5S-7</strain>
    </source>
</reference>
<accession>A0ABD8AMX4</accession>
<feature type="transmembrane region" description="Helical" evidence="8">
    <location>
        <begin position="216"/>
        <end position="235"/>
    </location>
</feature>
<dbReference type="EMBL" id="CP145892">
    <property type="protein sequence ID" value="WWP18915.1"/>
    <property type="molecule type" value="Genomic_DNA"/>
</dbReference>
<keyword evidence="3" id="KW-0813">Transport</keyword>
<name>A0ABD8AMX4_PAEAM</name>
<dbReference type="PANTHER" id="PTHR30472:SF58">
    <property type="entry name" value="IRON(3+)-HYDROXAMATE IMPORT SYSTEM PERMEASE PROTEIN FHUB"/>
    <property type="match status" value="1"/>
</dbReference>
<comment type="similarity">
    <text evidence="2">Belongs to the binding-protein-dependent transport system permease family. FecCD subfamily.</text>
</comment>
<gene>
    <name evidence="9" type="ORF">V6668_20750</name>
</gene>
<feature type="transmembrane region" description="Helical" evidence="8">
    <location>
        <begin position="111"/>
        <end position="130"/>
    </location>
</feature>
<evidence type="ECO:0000256" key="2">
    <source>
        <dbReference type="ARBA" id="ARBA00007935"/>
    </source>
</evidence>
<feature type="transmembrane region" description="Helical" evidence="8">
    <location>
        <begin position="169"/>
        <end position="191"/>
    </location>
</feature>
<dbReference type="Pfam" id="PF01032">
    <property type="entry name" value="FecCD"/>
    <property type="match status" value="1"/>
</dbReference>
<evidence type="ECO:0000256" key="6">
    <source>
        <dbReference type="ARBA" id="ARBA00022989"/>
    </source>
</evidence>
<evidence type="ECO:0000313" key="9">
    <source>
        <dbReference type="EMBL" id="WWP18915.1"/>
    </source>
</evidence>
<feature type="transmembrane region" description="Helical" evidence="8">
    <location>
        <begin position="328"/>
        <end position="345"/>
    </location>
</feature>
<keyword evidence="4" id="KW-1003">Cell membrane</keyword>
<feature type="transmembrane region" description="Helical" evidence="8">
    <location>
        <begin position="24"/>
        <end position="49"/>
    </location>
</feature>
<dbReference type="Proteomes" id="UP001364764">
    <property type="component" value="Chromosome"/>
</dbReference>
<dbReference type="InterPro" id="IPR000522">
    <property type="entry name" value="ABC_transptr_permease_BtuC"/>
</dbReference>
<dbReference type="CDD" id="cd06550">
    <property type="entry name" value="TM_ABC_iron-siderophores_like"/>
    <property type="match status" value="1"/>
</dbReference>